<evidence type="ECO:0000313" key="2">
    <source>
        <dbReference type="Proteomes" id="UP000630615"/>
    </source>
</evidence>
<comment type="caution">
    <text evidence="1">The sequence shown here is derived from an EMBL/GenBank/DDBJ whole genome shotgun (WGS) entry which is preliminary data.</text>
</comment>
<name>A0ABQ1PUS5_9ENTE</name>
<keyword evidence="2" id="KW-1185">Reference proteome</keyword>
<dbReference type="Proteomes" id="UP000630615">
    <property type="component" value="Unassembled WGS sequence"/>
</dbReference>
<dbReference type="RefSeq" id="WP_088271794.1">
    <property type="nucleotide sequence ID" value="NZ_BMKI01000018.1"/>
</dbReference>
<reference evidence="2" key="1">
    <citation type="journal article" date="2019" name="Int. J. Syst. Evol. Microbiol.">
        <title>The Global Catalogue of Microorganisms (GCM) 10K type strain sequencing project: providing services to taxonomists for standard genome sequencing and annotation.</title>
        <authorList>
            <consortium name="The Broad Institute Genomics Platform"/>
            <consortium name="The Broad Institute Genome Sequencing Center for Infectious Disease"/>
            <person name="Wu L."/>
            <person name="Ma J."/>
        </authorList>
    </citation>
    <scope>NUCLEOTIDE SEQUENCE [LARGE SCALE GENOMIC DNA]</scope>
    <source>
        <strain evidence="2">CGMCC 1.15942</strain>
    </source>
</reference>
<dbReference type="EMBL" id="BMKI01000018">
    <property type="protein sequence ID" value="GGD04337.1"/>
    <property type="molecule type" value="Genomic_DNA"/>
</dbReference>
<sequence length="125" mass="14812">MTKSNQQQYLIGLMEVAFSDEYFQLAKNNWNIQLVSKEMTLLRVYDSTHELCFVTRYDEDKLSYFLLFGTYEHQDSQIIHTTDSWKKISESSFKGKSQDEIFEIIRKLFGERKCHALIEGGEIHE</sequence>
<organism evidence="1 2">
    <name type="scientific">Enterococcus wangshanyuanii</name>
    <dbReference type="NCBI Taxonomy" id="2005703"/>
    <lineage>
        <taxon>Bacteria</taxon>
        <taxon>Bacillati</taxon>
        <taxon>Bacillota</taxon>
        <taxon>Bacilli</taxon>
        <taxon>Lactobacillales</taxon>
        <taxon>Enterococcaceae</taxon>
        <taxon>Enterococcus</taxon>
    </lineage>
</organism>
<evidence type="ECO:0000313" key="1">
    <source>
        <dbReference type="EMBL" id="GGD04337.1"/>
    </source>
</evidence>
<protein>
    <submittedName>
        <fullName evidence="1">Uncharacterized protein</fullName>
    </submittedName>
</protein>
<proteinExistence type="predicted"/>
<gene>
    <name evidence="1" type="ORF">GCM10011573_37350</name>
</gene>
<accession>A0ABQ1PUS5</accession>